<dbReference type="InterPro" id="IPR050135">
    <property type="entry name" value="dGTPase-like"/>
</dbReference>
<sequence length="225" mass="25410">MKAEDLRKYRGALKHLAFDSQKSLGRRTQDDEDLILADISDPFWINALKITNAKGFRRESHKTQVWSSPDNPLIRNRMTHTLEVMIIAETIAQILGLNVDLVKALALVPDIGHPPFGHAGERELGKILGFEFKHEIFSVILADKIERKGKGLNLSFEVLDGAPYHSNGPGIIKIDSKCQPEYMVIRLADKFAYLPSDVNDALRMGYIKFDEIPKMVLCLGDNQRE</sequence>
<dbReference type="Pfam" id="PF01966">
    <property type="entry name" value="HD"/>
    <property type="match status" value="1"/>
</dbReference>
<dbReference type="Proteomes" id="UP000229805">
    <property type="component" value="Unassembled WGS sequence"/>
</dbReference>
<dbReference type="PANTHER" id="PTHR11373">
    <property type="entry name" value="DEOXYNUCLEOSIDE TRIPHOSPHATE TRIPHOSPHOHYDROLASE"/>
    <property type="match status" value="1"/>
</dbReference>
<organism evidence="2 3">
    <name type="scientific">Candidatus Portnoybacteria bacterium CG_4_10_14_0_2_um_filter_44_20</name>
    <dbReference type="NCBI Taxonomy" id="1974799"/>
    <lineage>
        <taxon>Bacteria</taxon>
        <taxon>Candidatus Portnoyibacteriota</taxon>
    </lineage>
</organism>
<dbReference type="SMART" id="SM00471">
    <property type="entry name" value="HDc"/>
    <property type="match status" value="1"/>
</dbReference>
<proteinExistence type="predicted"/>
<protein>
    <recommendedName>
        <fullName evidence="1">HD domain-containing protein</fullName>
    </recommendedName>
</protein>
<evidence type="ECO:0000259" key="1">
    <source>
        <dbReference type="PROSITE" id="PS51831"/>
    </source>
</evidence>
<dbReference type="EMBL" id="PFOG01000190">
    <property type="protein sequence ID" value="PIZ69039.1"/>
    <property type="molecule type" value="Genomic_DNA"/>
</dbReference>
<dbReference type="AlphaFoldDB" id="A0A2M7UCZ4"/>
<dbReference type="PROSITE" id="PS51831">
    <property type="entry name" value="HD"/>
    <property type="match status" value="1"/>
</dbReference>
<reference evidence="3" key="1">
    <citation type="submission" date="2017-09" db="EMBL/GenBank/DDBJ databases">
        <title>Depth-based differentiation of microbial function through sediment-hosted aquifers and enrichment of novel symbionts in the deep terrestrial subsurface.</title>
        <authorList>
            <person name="Probst A.J."/>
            <person name="Ladd B."/>
            <person name="Jarett J.K."/>
            <person name="Geller-Mcgrath D.E."/>
            <person name="Sieber C.M.K."/>
            <person name="Emerson J.B."/>
            <person name="Anantharaman K."/>
            <person name="Thomas B.C."/>
            <person name="Malmstrom R."/>
            <person name="Stieglmeier M."/>
            <person name="Klingl A."/>
            <person name="Woyke T."/>
            <person name="Ryan C.M."/>
            <person name="Banfield J.F."/>
        </authorList>
    </citation>
    <scope>NUCLEOTIDE SEQUENCE [LARGE SCALE GENOMIC DNA]</scope>
</reference>
<dbReference type="CDD" id="cd00077">
    <property type="entry name" value="HDc"/>
    <property type="match status" value="1"/>
</dbReference>
<gene>
    <name evidence="2" type="ORF">COY11_05055</name>
</gene>
<accession>A0A2M7UCZ4</accession>
<name>A0A2M7UCZ4_9BACT</name>
<comment type="caution">
    <text evidence="2">The sequence shown here is derived from an EMBL/GenBank/DDBJ whole genome shotgun (WGS) entry which is preliminary data.</text>
</comment>
<dbReference type="SUPFAM" id="SSF109604">
    <property type="entry name" value="HD-domain/PDEase-like"/>
    <property type="match status" value="1"/>
</dbReference>
<dbReference type="InterPro" id="IPR006674">
    <property type="entry name" value="HD_domain"/>
</dbReference>
<dbReference type="GO" id="GO:0006203">
    <property type="term" value="P:dGTP catabolic process"/>
    <property type="evidence" value="ECO:0007669"/>
    <property type="project" value="TreeGrafter"/>
</dbReference>
<dbReference type="InterPro" id="IPR003607">
    <property type="entry name" value="HD/PDEase_dom"/>
</dbReference>
<evidence type="ECO:0000313" key="3">
    <source>
        <dbReference type="Proteomes" id="UP000229805"/>
    </source>
</evidence>
<dbReference type="Gene3D" id="1.10.3210.10">
    <property type="entry name" value="Hypothetical protein af1432"/>
    <property type="match status" value="1"/>
</dbReference>
<dbReference type="GO" id="GO:0008832">
    <property type="term" value="F:dGTPase activity"/>
    <property type="evidence" value="ECO:0007669"/>
    <property type="project" value="TreeGrafter"/>
</dbReference>
<evidence type="ECO:0000313" key="2">
    <source>
        <dbReference type="EMBL" id="PIZ69039.1"/>
    </source>
</evidence>
<feature type="domain" description="HD" evidence="1">
    <location>
        <begin position="77"/>
        <end position="194"/>
    </location>
</feature>
<dbReference type="PANTHER" id="PTHR11373:SF43">
    <property type="entry name" value="DEOXYGUANOSINETRIPHOSPHATE TRIPHOSPHOHYDROLASE-LIKE PROTEIN"/>
    <property type="match status" value="1"/>
</dbReference>